<keyword evidence="3" id="KW-1185">Reference proteome</keyword>
<gene>
    <name evidence="2" type="ORF">Zmor_014119</name>
</gene>
<name>A0AA38MGL5_9CUCU</name>
<evidence type="ECO:0000313" key="3">
    <source>
        <dbReference type="Proteomes" id="UP001168821"/>
    </source>
</evidence>
<proteinExistence type="predicted"/>
<feature type="compositionally biased region" description="Pro residues" evidence="1">
    <location>
        <begin position="59"/>
        <end position="72"/>
    </location>
</feature>
<evidence type="ECO:0000256" key="1">
    <source>
        <dbReference type="SAM" id="MobiDB-lite"/>
    </source>
</evidence>
<comment type="caution">
    <text evidence="2">The sequence shown here is derived from an EMBL/GenBank/DDBJ whole genome shotgun (WGS) entry which is preliminary data.</text>
</comment>
<evidence type="ECO:0000313" key="2">
    <source>
        <dbReference type="EMBL" id="KAJ3654969.1"/>
    </source>
</evidence>
<organism evidence="2 3">
    <name type="scientific">Zophobas morio</name>
    <dbReference type="NCBI Taxonomy" id="2755281"/>
    <lineage>
        <taxon>Eukaryota</taxon>
        <taxon>Metazoa</taxon>
        <taxon>Ecdysozoa</taxon>
        <taxon>Arthropoda</taxon>
        <taxon>Hexapoda</taxon>
        <taxon>Insecta</taxon>
        <taxon>Pterygota</taxon>
        <taxon>Neoptera</taxon>
        <taxon>Endopterygota</taxon>
        <taxon>Coleoptera</taxon>
        <taxon>Polyphaga</taxon>
        <taxon>Cucujiformia</taxon>
        <taxon>Tenebrionidae</taxon>
        <taxon>Zophobas</taxon>
    </lineage>
</organism>
<dbReference type="AlphaFoldDB" id="A0AA38MGL5"/>
<dbReference type="Proteomes" id="UP001168821">
    <property type="component" value="Unassembled WGS sequence"/>
</dbReference>
<feature type="region of interest" description="Disordered" evidence="1">
    <location>
        <begin position="1"/>
        <end position="78"/>
    </location>
</feature>
<feature type="compositionally biased region" description="Pro residues" evidence="1">
    <location>
        <begin position="35"/>
        <end position="50"/>
    </location>
</feature>
<reference evidence="2" key="1">
    <citation type="journal article" date="2023" name="G3 (Bethesda)">
        <title>Whole genome assemblies of Zophobas morio and Tenebrio molitor.</title>
        <authorList>
            <person name="Kaur S."/>
            <person name="Stinson S.A."/>
            <person name="diCenzo G.C."/>
        </authorList>
    </citation>
    <scope>NUCLEOTIDE SEQUENCE</scope>
    <source>
        <strain evidence="2">QUZm001</strain>
    </source>
</reference>
<sequence>MGSLHQHYGSRSPCQAPGANKPSTWTYRKPSRFSPSPPPTATRPTAPSPIPEFRRPPPKHPSLVPPPAPTPPRLGRHSVQSCYLINCDSLFTR</sequence>
<protein>
    <submittedName>
        <fullName evidence="2">Uncharacterized protein</fullName>
    </submittedName>
</protein>
<accession>A0AA38MGL5</accession>
<dbReference type="EMBL" id="JALNTZ010000004">
    <property type="protein sequence ID" value="KAJ3654969.1"/>
    <property type="molecule type" value="Genomic_DNA"/>
</dbReference>